<evidence type="ECO:0000313" key="1">
    <source>
        <dbReference type="EMBL" id="JAH40655.1"/>
    </source>
</evidence>
<proteinExistence type="predicted"/>
<sequence>MVLRLSVVWVKSLFNKDLNAYPRSESHFAGTSLVFLFSLLQTKFHFNISNSEKNRQI</sequence>
<protein>
    <submittedName>
        <fullName evidence="1">Uncharacterized protein</fullName>
    </submittedName>
</protein>
<reference evidence="1" key="1">
    <citation type="submission" date="2014-11" db="EMBL/GenBank/DDBJ databases">
        <authorList>
            <person name="Amaro Gonzalez C."/>
        </authorList>
    </citation>
    <scope>NUCLEOTIDE SEQUENCE</scope>
</reference>
<name>A0A0E9SIY8_ANGAN</name>
<dbReference type="AlphaFoldDB" id="A0A0E9SIY8"/>
<dbReference type="EMBL" id="GBXM01067922">
    <property type="protein sequence ID" value="JAH40655.1"/>
    <property type="molecule type" value="Transcribed_RNA"/>
</dbReference>
<reference evidence="1" key="2">
    <citation type="journal article" date="2015" name="Fish Shellfish Immunol.">
        <title>Early steps in the European eel (Anguilla anguilla)-Vibrio vulnificus interaction in the gills: Role of the RtxA13 toxin.</title>
        <authorList>
            <person name="Callol A."/>
            <person name="Pajuelo D."/>
            <person name="Ebbesson L."/>
            <person name="Teles M."/>
            <person name="MacKenzie S."/>
            <person name="Amaro C."/>
        </authorList>
    </citation>
    <scope>NUCLEOTIDE SEQUENCE</scope>
</reference>
<accession>A0A0E9SIY8</accession>
<organism evidence="1">
    <name type="scientific">Anguilla anguilla</name>
    <name type="common">European freshwater eel</name>
    <name type="synonym">Muraena anguilla</name>
    <dbReference type="NCBI Taxonomy" id="7936"/>
    <lineage>
        <taxon>Eukaryota</taxon>
        <taxon>Metazoa</taxon>
        <taxon>Chordata</taxon>
        <taxon>Craniata</taxon>
        <taxon>Vertebrata</taxon>
        <taxon>Euteleostomi</taxon>
        <taxon>Actinopterygii</taxon>
        <taxon>Neopterygii</taxon>
        <taxon>Teleostei</taxon>
        <taxon>Anguilliformes</taxon>
        <taxon>Anguillidae</taxon>
        <taxon>Anguilla</taxon>
    </lineage>
</organism>